<evidence type="ECO:0000313" key="2">
    <source>
        <dbReference type="Proteomes" id="UP000799291"/>
    </source>
</evidence>
<proteinExistence type="predicted"/>
<dbReference type="AlphaFoldDB" id="A0A6G1IYV9"/>
<gene>
    <name evidence="1" type="ORF">K458DRAFT_51377</name>
</gene>
<reference evidence="1" key="1">
    <citation type="journal article" date="2020" name="Stud. Mycol.">
        <title>101 Dothideomycetes genomes: a test case for predicting lifestyles and emergence of pathogens.</title>
        <authorList>
            <person name="Haridas S."/>
            <person name="Albert R."/>
            <person name="Binder M."/>
            <person name="Bloem J."/>
            <person name="Labutti K."/>
            <person name="Salamov A."/>
            <person name="Andreopoulos B."/>
            <person name="Baker S."/>
            <person name="Barry K."/>
            <person name="Bills G."/>
            <person name="Bluhm B."/>
            <person name="Cannon C."/>
            <person name="Castanera R."/>
            <person name="Culley D."/>
            <person name="Daum C."/>
            <person name="Ezra D."/>
            <person name="Gonzalez J."/>
            <person name="Henrissat B."/>
            <person name="Kuo A."/>
            <person name="Liang C."/>
            <person name="Lipzen A."/>
            <person name="Lutzoni F."/>
            <person name="Magnuson J."/>
            <person name="Mondo S."/>
            <person name="Nolan M."/>
            <person name="Ohm R."/>
            <person name="Pangilinan J."/>
            <person name="Park H.-J."/>
            <person name="Ramirez L."/>
            <person name="Alfaro M."/>
            <person name="Sun H."/>
            <person name="Tritt A."/>
            <person name="Yoshinaga Y."/>
            <person name="Zwiers L.-H."/>
            <person name="Turgeon B."/>
            <person name="Goodwin S."/>
            <person name="Spatafora J."/>
            <person name="Crous P."/>
            <person name="Grigoriev I."/>
        </authorList>
    </citation>
    <scope>NUCLEOTIDE SEQUENCE</scope>
    <source>
        <strain evidence="1">CBS 122367</strain>
    </source>
</reference>
<name>A0A6G1IYV9_9PLEO</name>
<dbReference type="Proteomes" id="UP000799291">
    <property type="component" value="Unassembled WGS sequence"/>
</dbReference>
<sequence length="62" mass="7145">MNRGTKNEYSAVTYRARAYIPSPMVPYRATLYTKAYTQRRLQSTKSGRAAAIVGNHCDLYRR</sequence>
<protein>
    <submittedName>
        <fullName evidence="1">Uncharacterized protein</fullName>
    </submittedName>
</protein>
<dbReference type="EMBL" id="MU005585">
    <property type="protein sequence ID" value="KAF2683153.1"/>
    <property type="molecule type" value="Genomic_DNA"/>
</dbReference>
<keyword evidence="2" id="KW-1185">Reference proteome</keyword>
<evidence type="ECO:0000313" key="1">
    <source>
        <dbReference type="EMBL" id="KAF2683153.1"/>
    </source>
</evidence>
<organism evidence="1 2">
    <name type="scientific">Lentithecium fluviatile CBS 122367</name>
    <dbReference type="NCBI Taxonomy" id="1168545"/>
    <lineage>
        <taxon>Eukaryota</taxon>
        <taxon>Fungi</taxon>
        <taxon>Dikarya</taxon>
        <taxon>Ascomycota</taxon>
        <taxon>Pezizomycotina</taxon>
        <taxon>Dothideomycetes</taxon>
        <taxon>Pleosporomycetidae</taxon>
        <taxon>Pleosporales</taxon>
        <taxon>Massarineae</taxon>
        <taxon>Lentitheciaceae</taxon>
        <taxon>Lentithecium</taxon>
    </lineage>
</organism>
<accession>A0A6G1IYV9</accession>